<dbReference type="Proteomes" id="UP001333110">
    <property type="component" value="Unassembled WGS sequence"/>
</dbReference>
<dbReference type="InterPro" id="IPR013087">
    <property type="entry name" value="Znf_C2H2_type"/>
</dbReference>
<dbReference type="EMBL" id="JAUNZN010000001">
    <property type="protein sequence ID" value="KAK4830166.1"/>
    <property type="molecule type" value="Genomic_DNA"/>
</dbReference>
<feature type="compositionally biased region" description="Pro residues" evidence="1">
    <location>
        <begin position="78"/>
        <end position="104"/>
    </location>
</feature>
<feature type="compositionally biased region" description="Low complexity" evidence="1">
    <location>
        <begin position="688"/>
        <end position="705"/>
    </location>
</feature>
<name>A0AAN7PZA2_MYCAM</name>
<dbReference type="PANTHER" id="PTHR13309">
    <property type="entry name" value="NUCLEAR FRAGILE X MENTAL RETARDATION PROTEIN INTERACTING PROTEIN 1"/>
    <property type="match status" value="1"/>
</dbReference>
<feature type="domain" description="C2H2-type" evidence="2">
    <location>
        <begin position="348"/>
        <end position="368"/>
    </location>
</feature>
<keyword evidence="4" id="KW-1185">Reference proteome</keyword>
<comment type="caution">
    <text evidence="3">The sequence shown here is derived from an EMBL/GenBank/DDBJ whole genome shotgun (WGS) entry which is preliminary data.</text>
</comment>
<reference evidence="3 4" key="1">
    <citation type="journal article" date="2023" name="J. Hered.">
        <title>Chromosome-level genome of the wood stork (Mycteria americana) provides insight into avian chromosome evolution.</title>
        <authorList>
            <person name="Flamio R. Jr."/>
            <person name="Ramstad K.M."/>
        </authorList>
    </citation>
    <scope>NUCLEOTIDE SEQUENCE [LARGE SCALE GENOMIC DNA]</scope>
    <source>
        <strain evidence="3">JAX WOST 10</strain>
    </source>
</reference>
<evidence type="ECO:0000313" key="4">
    <source>
        <dbReference type="Proteomes" id="UP001333110"/>
    </source>
</evidence>
<feature type="compositionally biased region" description="Pro residues" evidence="1">
    <location>
        <begin position="36"/>
        <end position="46"/>
    </location>
</feature>
<dbReference type="InterPro" id="IPR039136">
    <property type="entry name" value="NUFIP1-like"/>
</dbReference>
<feature type="compositionally biased region" description="Polar residues" evidence="1">
    <location>
        <begin position="47"/>
        <end position="59"/>
    </location>
</feature>
<dbReference type="GO" id="GO:0005634">
    <property type="term" value="C:nucleus"/>
    <property type="evidence" value="ECO:0007669"/>
    <property type="project" value="TreeGrafter"/>
</dbReference>
<feature type="region of interest" description="Disordered" evidence="1">
    <location>
        <begin position="587"/>
        <end position="643"/>
    </location>
</feature>
<organism evidence="3 4">
    <name type="scientific">Mycteria americana</name>
    <name type="common">Wood stork</name>
    <dbReference type="NCBI Taxonomy" id="33587"/>
    <lineage>
        <taxon>Eukaryota</taxon>
        <taxon>Metazoa</taxon>
        <taxon>Chordata</taxon>
        <taxon>Craniata</taxon>
        <taxon>Vertebrata</taxon>
        <taxon>Euteleostomi</taxon>
        <taxon>Archelosauria</taxon>
        <taxon>Archosauria</taxon>
        <taxon>Dinosauria</taxon>
        <taxon>Saurischia</taxon>
        <taxon>Theropoda</taxon>
        <taxon>Coelurosauria</taxon>
        <taxon>Aves</taxon>
        <taxon>Neognathae</taxon>
        <taxon>Neoaves</taxon>
        <taxon>Aequornithes</taxon>
        <taxon>Ciconiiformes</taxon>
        <taxon>Ciconiidae</taxon>
        <taxon>Mycteria</taxon>
    </lineage>
</organism>
<evidence type="ECO:0000313" key="3">
    <source>
        <dbReference type="EMBL" id="KAK4830166.1"/>
    </source>
</evidence>
<feature type="compositionally biased region" description="Basic and acidic residues" evidence="1">
    <location>
        <begin position="457"/>
        <end position="467"/>
    </location>
</feature>
<feature type="region of interest" description="Disordered" evidence="1">
    <location>
        <begin position="36"/>
        <end position="111"/>
    </location>
</feature>
<gene>
    <name evidence="3" type="ORF">QYF61_008677</name>
</gene>
<protein>
    <recommendedName>
        <fullName evidence="2">C2H2-type domain-containing protein</fullName>
    </recommendedName>
</protein>
<evidence type="ECO:0000259" key="2">
    <source>
        <dbReference type="PROSITE" id="PS00028"/>
    </source>
</evidence>
<dbReference type="InterPro" id="IPR019496">
    <property type="entry name" value="NUFIP1_cons_dom"/>
</dbReference>
<dbReference type="AlphaFoldDB" id="A0AAN7PZA2"/>
<feature type="compositionally biased region" description="Basic and acidic residues" evidence="1">
    <location>
        <begin position="504"/>
        <end position="513"/>
    </location>
</feature>
<accession>A0AAN7PZA2</accession>
<feature type="region of interest" description="Disordered" evidence="1">
    <location>
        <begin position="688"/>
        <end position="767"/>
    </location>
</feature>
<evidence type="ECO:0000256" key="1">
    <source>
        <dbReference type="SAM" id="MobiDB-lite"/>
    </source>
</evidence>
<dbReference type="PROSITE" id="PS00028">
    <property type="entry name" value="ZINC_FINGER_C2H2_1"/>
    <property type="match status" value="1"/>
</dbReference>
<proteinExistence type="predicted"/>
<sequence>MNPFAWYPPPPPGLPPPFFCPPPPWEPSFWAPPGPYPPPGRYPPPDSFSQPAESYSQPESYPPAENYAQPDSYSQPDSYPPPTNSYPPPTESYPPAESYPPPADSHPQPDSYVPPAAWYPLAYGERPPGPHAGEGCRGGHLSGPWTPSHPLSAGTLGLSLTFWGVEDSLSLQACACWSCSPGGNGSFSQKRQGEQVPGFSKCFPEENNKPKHKKDTDLLERVQRRATKMIIGLEHLSCEERLRELGLFSLEKGRLQGDLVAAFQYLKRTYRKDGDRLFSRACCDRTTGNGFKLLKEGRLRLVMRKKLFTVNVVRHWHRLPRKVVDAPSLEVVTDLTKKKKEPVFSHYCDTCDRGYKNQEKYDEHISQHKQCTEEGCNFSAHEKIVQIHWKNAHAPGAKRIKLDSPEEIARWREERKKNFPTLANIEKKKAMQMQKEERGEVLTTQQFGKMKGMWKPPENEERFEQQGRQRRRQRRPFWKKFRKNSSDYNVHRTQNEANGPENSMCEKGHEKQRALAQPNVKDVDPLSLLANSDIESDKDEAAAEDRRLGLTVVPKQVTSALSSLSANYGSMSDSEPEEIPVKTATKAEKNQAALRNTPQTTYVPWSRNPNQKRPEHAGTTLRSSNSNARPPRGPDNWGKRTLPLLPKRRPTLLEMLLAQDIRHERNVILQCVRYLIRNNMFGLHFKTEPQAETETEQSSTTTAESLTDKLDESNRSSSSDLQLAGGGEDALLIAQGEKAPVDQTSQMAHLADEDTWETPSIQCEEAL</sequence>
<dbReference type="GO" id="GO:0000492">
    <property type="term" value="P:box C/D snoRNP assembly"/>
    <property type="evidence" value="ECO:0007669"/>
    <property type="project" value="TreeGrafter"/>
</dbReference>
<dbReference type="PANTHER" id="PTHR13309:SF0">
    <property type="entry name" value="FMR1-INTERACTING PROTEIN NUFIP1"/>
    <property type="match status" value="1"/>
</dbReference>
<feature type="compositionally biased region" description="Basic residues" evidence="1">
    <location>
        <begin position="468"/>
        <end position="483"/>
    </location>
</feature>
<dbReference type="Pfam" id="PF10453">
    <property type="entry name" value="NUFIP1"/>
    <property type="match status" value="1"/>
</dbReference>
<feature type="compositionally biased region" description="Polar residues" evidence="1">
    <location>
        <begin position="593"/>
        <end position="611"/>
    </location>
</feature>
<feature type="region of interest" description="Disordered" evidence="1">
    <location>
        <begin position="449"/>
        <end position="524"/>
    </location>
</feature>
<dbReference type="GO" id="GO:0003723">
    <property type="term" value="F:RNA binding"/>
    <property type="evidence" value="ECO:0007669"/>
    <property type="project" value="InterPro"/>
</dbReference>